<dbReference type="AlphaFoldDB" id="A0A841J9E1"/>
<name>A0A841J9E1_9SPHI</name>
<organism evidence="1 2">
    <name type="scientific">Mucilaginibacter lappiensis</name>
    <dbReference type="NCBI Taxonomy" id="354630"/>
    <lineage>
        <taxon>Bacteria</taxon>
        <taxon>Pseudomonadati</taxon>
        <taxon>Bacteroidota</taxon>
        <taxon>Sphingobacteriia</taxon>
        <taxon>Sphingobacteriales</taxon>
        <taxon>Sphingobacteriaceae</taxon>
        <taxon>Mucilaginibacter</taxon>
    </lineage>
</organism>
<accession>A0A841J9E1</accession>
<protein>
    <submittedName>
        <fullName evidence="1">Uncharacterized protein</fullName>
    </submittedName>
</protein>
<proteinExistence type="predicted"/>
<dbReference type="EMBL" id="JACHCA010000003">
    <property type="protein sequence ID" value="MBB6126962.1"/>
    <property type="molecule type" value="Genomic_DNA"/>
</dbReference>
<evidence type="ECO:0000313" key="2">
    <source>
        <dbReference type="Proteomes" id="UP000548326"/>
    </source>
</evidence>
<reference evidence="1 2" key="1">
    <citation type="submission" date="2020-08" db="EMBL/GenBank/DDBJ databases">
        <title>Genomic Encyclopedia of Type Strains, Phase IV (KMG-V): Genome sequencing to study the core and pangenomes of soil and plant-associated prokaryotes.</title>
        <authorList>
            <person name="Whitman W."/>
        </authorList>
    </citation>
    <scope>NUCLEOTIDE SEQUENCE [LARGE SCALE GENOMIC DNA]</scope>
    <source>
        <strain evidence="1 2">MP601</strain>
    </source>
</reference>
<gene>
    <name evidence="1" type="ORF">HDF22_001068</name>
</gene>
<dbReference type="RefSeq" id="WP_183586135.1">
    <property type="nucleotide sequence ID" value="NZ_JACHCA010000003.1"/>
</dbReference>
<sequence length="142" mass="15641">MKNGFDMINDVRSLINVPAVLSLIDGKIYPGTRPIGRTNKVDIVVNALGVNNNQLQKGTANINIYAPGIRTTQEDNSVQYLPDYAKLNAIVKVVTPLAESQFRATFNTKVTDPGTPLQDADGNWLVSMQLSYQSIQTNYKNI</sequence>
<comment type="caution">
    <text evidence="1">The sequence shown here is derived from an EMBL/GenBank/DDBJ whole genome shotgun (WGS) entry which is preliminary data.</text>
</comment>
<dbReference type="Proteomes" id="UP000548326">
    <property type="component" value="Unassembled WGS sequence"/>
</dbReference>
<evidence type="ECO:0000313" key="1">
    <source>
        <dbReference type="EMBL" id="MBB6126962.1"/>
    </source>
</evidence>